<evidence type="ECO:0000256" key="4">
    <source>
        <dbReference type="SAM" id="Phobius"/>
    </source>
</evidence>
<keyword evidence="6" id="KW-1185">Reference proteome</keyword>
<feature type="region of interest" description="Disordered" evidence="3">
    <location>
        <begin position="244"/>
        <end position="281"/>
    </location>
</feature>
<evidence type="ECO:0000259" key="5">
    <source>
        <dbReference type="PROSITE" id="PS50002"/>
    </source>
</evidence>
<dbReference type="InterPro" id="IPR036028">
    <property type="entry name" value="SH3-like_dom_sf"/>
</dbReference>
<organism evidence="6 7">
    <name type="scientific">Lingula anatina</name>
    <name type="common">Brachiopod</name>
    <name type="synonym">Lingula unguis</name>
    <dbReference type="NCBI Taxonomy" id="7574"/>
    <lineage>
        <taxon>Eukaryota</taxon>
        <taxon>Metazoa</taxon>
        <taxon>Spiralia</taxon>
        <taxon>Lophotrochozoa</taxon>
        <taxon>Brachiopoda</taxon>
        <taxon>Linguliformea</taxon>
        <taxon>Lingulata</taxon>
        <taxon>Lingulida</taxon>
        <taxon>Linguloidea</taxon>
        <taxon>Lingulidae</taxon>
        <taxon>Lingula</taxon>
    </lineage>
</organism>
<dbReference type="InterPro" id="IPR001452">
    <property type="entry name" value="SH3_domain"/>
</dbReference>
<protein>
    <submittedName>
        <fullName evidence="7">Uncharacterized protein LOC106176107</fullName>
    </submittedName>
</protein>
<dbReference type="Gene3D" id="2.30.30.40">
    <property type="entry name" value="SH3 Domains"/>
    <property type="match status" value="3"/>
</dbReference>
<feature type="compositionally biased region" description="Polar residues" evidence="3">
    <location>
        <begin position="1156"/>
        <end position="1168"/>
    </location>
</feature>
<name>A0A2R2MS15_LINAN</name>
<dbReference type="PROSITE" id="PS50002">
    <property type="entry name" value="SH3"/>
    <property type="match status" value="3"/>
</dbReference>
<reference evidence="7" key="1">
    <citation type="submission" date="2025-08" db="UniProtKB">
        <authorList>
            <consortium name="RefSeq"/>
        </authorList>
    </citation>
    <scope>IDENTIFICATION</scope>
    <source>
        <tissue evidence="7">Gonads</tissue>
    </source>
</reference>
<dbReference type="CDD" id="cd11856">
    <property type="entry name" value="SH3_p47phox_like"/>
    <property type="match status" value="1"/>
</dbReference>
<dbReference type="Proteomes" id="UP000085678">
    <property type="component" value="Unplaced"/>
</dbReference>
<dbReference type="KEGG" id="lak:106176107"/>
<evidence type="ECO:0000313" key="7">
    <source>
        <dbReference type="RefSeq" id="XP_023932918.1"/>
    </source>
</evidence>
<keyword evidence="4" id="KW-1133">Transmembrane helix</keyword>
<feature type="compositionally biased region" description="Basic and acidic residues" evidence="3">
    <location>
        <begin position="1141"/>
        <end position="1151"/>
    </location>
</feature>
<dbReference type="SUPFAM" id="SSF50044">
    <property type="entry name" value="SH3-domain"/>
    <property type="match status" value="3"/>
</dbReference>
<feature type="domain" description="SH3" evidence="5">
    <location>
        <begin position="612"/>
        <end position="674"/>
    </location>
</feature>
<feature type="domain" description="SH3" evidence="5">
    <location>
        <begin position="708"/>
        <end position="767"/>
    </location>
</feature>
<keyword evidence="1 2" id="KW-0728">SH3 domain</keyword>
<feature type="region of interest" description="Disordered" evidence="3">
    <location>
        <begin position="338"/>
        <end position="405"/>
    </location>
</feature>
<dbReference type="InParanoid" id="A0A2R2MS15"/>
<feature type="compositionally biased region" description="Low complexity" evidence="3">
    <location>
        <begin position="1098"/>
        <end position="1139"/>
    </location>
</feature>
<keyword evidence="4" id="KW-0472">Membrane</keyword>
<feature type="compositionally biased region" description="Polar residues" evidence="3">
    <location>
        <begin position="58"/>
        <end position="74"/>
    </location>
</feature>
<dbReference type="GeneID" id="106176107"/>
<feature type="compositionally biased region" description="Low complexity" evidence="3">
    <location>
        <begin position="75"/>
        <end position="117"/>
    </location>
</feature>
<feature type="compositionally biased region" description="Basic and acidic residues" evidence="3">
    <location>
        <begin position="1075"/>
        <end position="1085"/>
    </location>
</feature>
<dbReference type="SMART" id="SM00326">
    <property type="entry name" value="SH3"/>
    <property type="match status" value="3"/>
</dbReference>
<sequence>MILYRKMIALTFQTMSLYWLTWLSIVFITTPFTAVGGSNFTSTENTNLTVTSLASPSVNESYSSSLTTAPLESVTNTTMATTSTDNSKQTSQQMPTTTTTTMANSTATTASTPSENAVNQTVTMATELSTTTTGKTAVTTTSSTIPITREAAGISTTQGNVAVVTVNNLTATTNSTDTSLLSTTVSYSITTATTKTTVLSPKSSTVTLPTETSTLNTTTTITTTTLPPTSSSGATTTAIPITVPVTPTDITTPTTNITTGTPTSTSSSPTTSSSSSSSSTVMTTLSLTTISDTNITRPSTTVTSPITTITTTAPTTMTATTAPPITTTATLPTTMTLTTTTLPTTMTSSSTTTTSSSTSSTTTVSSTTSTPGSTTSTPGSTASTQGSSTQSSSTPILTTSLPVSSTESNATIVKAQTGLSPEMTAVVISVPVVVVLIGVVTAGVLYIICCRRRRYRDPIHKPGRHFGRELSKEVISSPLDAEEGTSEVVNQYEVVYPYKSQAEDQISLCSGDLIDVLERDDSGWWLGKLGNKKGWFPGNYVEVVKGNRGKRRRLLWIFILFNYCFIFYSITTGISNYGYTENTAETFGKKKTKQETEQPHNEYVNDNTIFLEREKYYKVLHPYHAAEFGELELSEGDVIVVKAVDHQQDWMWGTLDVSGEEGWFPSSYVQEVGGDDQSVEAEVMEPLYSKAYEHLKRNQQRDHGAEDIIGIEHQALYAYHSELPGDLSFNTGDLIVVTEIMENGWWFGLHGKKQGWFPGSYLEIIDQDQDVPKSTDYQYVQLSVGRGDIDQTTDQINDQRVSAASYIEFISSDFPPPPTLASDTTTSSGVAGSVTLAPIVELSKSSTLKRKPKRPAPPAPKAAKKSSPKSPDANVELKTFSPSNAVVKKKPNVPKIDFPKKPDQSIEMADLPSPESATSKKSFEISGPQLISSTADLEAHRIKTIIRKRQEKPAVPTRWVIPRLVKIPTKRVRKDATEVSRPVHRAPPPRPQPPDPEKIKQTVTGQTLHLPQTTDIGGFDNKHEPKTQQVETKQDSTEHPPVLLGIDSGSKPGVGIGSKPDLPKKPIAAIKPVRKNNDGESHMSELESILARRKRPEASSVPQDAAAASPVVASVEGNSSKPAVPKLKPSLPVKPNLKLRSTSDKVDGRDSEDGEQASNGAPLNQTPERTVPQPKPRSKIGQGQGQESGTPFKPKPRTTVGQGHVTIPKLSKRSQSESDTLSGYSTTPDRGDKKAGQRPPRPGQRPRTRSVDGAIDVPSKVESAVFPPLQVGASAIRQRPNRPPPPRLTKIWNKEESED</sequence>
<dbReference type="InterPro" id="IPR050384">
    <property type="entry name" value="Endophilin_SH3RF"/>
</dbReference>
<evidence type="ECO:0000256" key="2">
    <source>
        <dbReference type="PROSITE-ProRule" id="PRU00192"/>
    </source>
</evidence>
<dbReference type="OrthoDB" id="10255964at2759"/>
<feature type="compositionally biased region" description="Polar residues" evidence="3">
    <location>
        <begin position="1001"/>
        <end position="1015"/>
    </location>
</feature>
<dbReference type="STRING" id="7574.A0A2R2MS15"/>
<accession>A0A2R2MS15</accession>
<dbReference type="Pfam" id="PF00018">
    <property type="entry name" value="SH3_1"/>
    <property type="match status" value="2"/>
</dbReference>
<feature type="transmembrane region" description="Helical" evidence="4">
    <location>
        <begin position="554"/>
        <end position="579"/>
    </location>
</feature>
<dbReference type="Pfam" id="PF14604">
    <property type="entry name" value="SH3_9"/>
    <property type="match status" value="1"/>
</dbReference>
<dbReference type="PANTHER" id="PTHR14167">
    <property type="entry name" value="SH3 DOMAIN-CONTAINING"/>
    <property type="match status" value="1"/>
</dbReference>
<feature type="region of interest" description="Disordered" evidence="3">
    <location>
        <begin position="58"/>
        <end position="117"/>
    </location>
</feature>
<feature type="region of interest" description="Disordered" evidence="3">
    <location>
        <begin position="844"/>
        <end position="927"/>
    </location>
</feature>
<dbReference type="CDD" id="cd00174">
    <property type="entry name" value="SH3"/>
    <property type="match status" value="2"/>
</dbReference>
<evidence type="ECO:0000256" key="3">
    <source>
        <dbReference type="SAM" id="MobiDB-lite"/>
    </source>
</evidence>
<feature type="domain" description="SH3" evidence="5">
    <location>
        <begin position="487"/>
        <end position="546"/>
    </location>
</feature>
<dbReference type="RefSeq" id="XP_023932918.1">
    <property type="nucleotide sequence ID" value="XM_024077150.1"/>
</dbReference>
<feature type="transmembrane region" description="Helical" evidence="4">
    <location>
        <begin position="423"/>
        <end position="448"/>
    </location>
</feature>
<gene>
    <name evidence="7" type="primary">LOC106176107</name>
</gene>
<evidence type="ECO:0000256" key="1">
    <source>
        <dbReference type="ARBA" id="ARBA00022443"/>
    </source>
</evidence>
<feature type="compositionally biased region" description="Polar residues" evidence="3">
    <location>
        <begin position="1217"/>
        <end position="1228"/>
    </location>
</feature>
<feature type="region of interest" description="Disordered" evidence="3">
    <location>
        <begin position="972"/>
        <end position="1299"/>
    </location>
</feature>
<keyword evidence="4" id="KW-0812">Transmembrane</keyword>
<proteinExistence type="predicted"/>
<feature type="compositionally biased region" description="Pro residues" evidence="3">
    <location>
        <begin position="985"/>
        <end position="994"/>
    </location>
</feature>
<evidence type="ECO:0000313" key="6">
    <source>
        <dbReference type="Proteomes" id="UP000085678"/>
    </source>
</evidence>
<feature type="compositionally biased region" description="Basic and acidic residues" evidence="3">
    <location>
        <begin position="1020"/>
        <end position="1038"/>
    </location>
</feature>